<dbReference type="KEGG" id="lck:HN018_28145"/>
<feature type="compositionally biased region" description="Basic and acidic residues" evidence="1">
    <location>
        <begin position="154"/>
        <end position="167"/>
    </location>
</feature>
<dbReference type="InterPro" id="IPR040677">
    <property type="entry name" value="LPD7"/>
</dbReference>
<evidence type="ECO:0000256" key="1">
    <source>
        <dbReference type="SAM" id="MobiDB-lite"/>
    </source>
</evidence>
<dbReference type="Proteomes" id="UP000500767">
    <property type="component" value="Plasmid unnamed7"/>
</dbReference>
<reference evidence="3 4" key="1">
    <citation type="journal article" date="2014" name="World J. Microbiol. Biotechnol.">
        <title>Biodiversity and physiological characteristics of Antarctic and Arctic lichens-associated bacteria.</title>
        <authorList>
            <person name="Lee Y.M."/>
            <person name="Kim E.H."/>
            <person name="Lee H.K."/>
            <person name="Hong S.G."/>
        </authorList>
    </citation>
    <scope>NUCLEOTIDE SEQUENCE [LARGE SCALE GENOMIC DNA]</scope>
    <source>
        <strain evidence="3 4">PAMC 26569</strain>
        <plasmid evidence="3">unnamed7</plasmid>
    </source>
</reference>
<feature type="compositionally biased region" description="Basic and acidic residues" evidence="1">
    <location>
        <begin position="1"/>
        <end position="11"/>
    </location>
</feature>
<keyword evidence="3" id="KW-0614">Plasmid</keyword>
<accession>A0A6M8I1A3</accession>
<evidence type="ECO:0000313" key="3">
    <source>
        <dbReference type="EMBL" id="QKE93997.1"/>
    </source>
</evidence>
<geneLocation type="plasmid" evidence="3 4">
    <name>unnamed7</name>
</geneLocation>
<organism evidence="3 4">
    <name type="scientific">Lichenicola cladoniae</name>
    <dbReference type="NCBI Taxonomy" id="1484109"/>
    <lineage>
        <taxon>Bacteria</taxon>
        <taxon>Pseudomonadati</taxon>
        <taxon>Pseudomonadota</taxon>
        <taxon>Alphaproteobacteria</taxon>
        <taxon>Acetobacterales</taxon>
        <taxon>Acetobacteraceae</taxon>
        <taxon>Lichenicola</taxon>
    </lineage>
</organism>
<feature type="compositionally biased region" description="Basic and acidic residues" evidence="1">
    <location>
        <begin position="340"/>
        <end position="369"/>
    </location>
</feature>
<feature type="compositionally biased region" description="Low complexity" evidence="1">
    <location>
        <begin position="328"/>
        <end position="339"/>
    </location>
</feature>
<evidence type="ECO:0000259" key="2">
    <source>
        <dbReference type="Pfam" id="PF18821"/>
    </source>
</evidence>
<feature type="region of interest" description="Disordered" evidence="1">
    <location>
        <begin position="327"/>
        <end position="369"/>
    </location>
</feature>
<proteinExistence type="predicted"/>
<dbReference type="EMBL" id="CP053714">
    <property type="protein sequence ID" value="QKE93997.1"/>
    <property type="molecule type" value="Genomic_DNA"/>
</dbReference>
<keyword evidence="4" id="KW-1185">Reference proteome</keyword>
<feature type="region of interest" description="Disordered" evidence="1">
    <location>
        <begin position="1"/>
        <end position="59"/>
    </location>
</feature>
<dbReference type="RefSeq" id="WP_171837874.1">
    <property type="nucleotide sequence ID" value="NZ_CP053714.1"/>
</dbReference>
<dbReference type="AlphaFoldDB" id="A0A6M8I1A3"/>
<evidence type="ECO:0000313" key="4">
    <source>
        <dbReference type="Proteomes" id="UP000500767"/>
    </source>
</evidence>
<dbReference type="Pfam" id="PF18821">
    <property type="entry name" value="LPD7"/>
    <property type="match status" value="1"/>
</dbReference>
<feature type="domain" description="Large polyvalent protein-associated" evidence="2">
    <location>
        <begin position="72"/>
        <end position="164"/>
    </location>
</feature>
<protein>
    <recommendedName>
        <fullName evidence="2">Large polyvalent protein-associated domain-containing protein</fullName>
    </recommendedName>
</protein>
<feature type="region of interest" description="Disordered" evidence="1">
    <location>
        <begin position="150"/>
        <end position="275"/>
    </location>
</feature>
<sequence>MALLDRIKDATKPTNTVEEVKQRQDQAPPPDLHRASPAGPSVAPQGEARKAASEAKAPAYAAEPEAIRRAYYVEEQGSQRRYYDDYKKTALAIRADDTAISSKREDLTTIRAILTLAESRGWQEVKVNGSAEFKREAWIEAAARGITAQGYKASDVDRQEADRRRAEQGPSVRPPPQAPEGNEVRQAASRATPAPSPASPTVLTPTPQAPAQQAPSTEKQAPGSPTPRPPVAERPEAGPKVEPNAAPAQQDPASPKVDHRKALREATAELSQDGRLVLAAVSGKIDREINRVGNEGKAELKAYFATELLKKERAEGPVVLSPELKRVAAAPEPAQQQKAAEPERQPERQVERQPERRIEPEEPRRTRRR</sequence>
<gene>
    <name evidence="3" type="ORF">HN018_28145</name>
</gene>
<feature type="compositionally biased region" description="Low complexity" evidence="1">
    <location>
        <begin position="187"/>
        <end position="215"/>
    </location>
</feature>
<name>A0A6M8I1A3_9PROT</name>